<dbReference type="Pfam" id="PF22241">
    <property type="entry name" value="PSMD12-CSN4_N"/>
    <property type="match status" value="1"/>
</dbReference>
<organism evidence="9 10">
    <name type="scientific">Ophiocordyceps unilateralis</name>
    <name type="common">Zombie-ant fungus</name>
    <name type="synonym">Torrubia unilateralis</name>
    <dbReference type="NCBI Taxonomy" id="268505"/>
    <lineage>
        <taxon>Eukaryota</taxon>
        <taxon>Fungi</taxon>
        <taxon>Dikarya</taxon>
        <taxon>Ascomycota</taxon>
        <taxon>Pezizomycotina</taxon>
        <taxon>Sordariomycetes</taxon>
        <taxon>Hypocreomycetidae</taxon>
        <taxon>Hypocreales</taxon>
        <taxon>Ophiocordycipitaceae</taxon>
        <taxon>Ophiocordyceps</taxon>
    </lineage>
</organism>
<dbReference type="OrthoDB" id="295656at2759"/>
<evidence type="ECO:0000256" key="1">
    <source>
        <dbReference type="ARBA" id="ARBA00004123"/>
    </source>
</evidence>
<keyword evidence="10" id="KW-1185">Reference proteome</keyword>
<comment type="similarity">
    <text evidence="3">Belongs to the CSN4 family.</text>
</comment>
<keyword evidence="6" id="KW-0736">Signalosome</keyword>
<dbReference type="EMBL" id="LAZP02000744">
    <property type="protein sequence ID" value="PFH55848.1"/>
    <property type="molecule type" value="Genomic_DNA"/>
</dbReference>
<comment type="caution">
    <text evidence="9">The sequence shown here is derived from an EMBL/GenBank/DDBJ whole genome shotgun (WGS) entry which is preliminary data.</text>
</comment>
<gene>
    <name evidence="9" type="ORF">XA68_17517</name>
</gene>
<proteinExistence type="inferred from homology"/>
<feature type="domain" description="PCI" evidence="8">
    <location>
        <begin position="200"/>
        <end position="369"/>
    </location>
</feature>
<evidence type="ECO:0000313" key="10">
    <source>
        <dbReference type="Proteomes" id="UP000037136"/>
    </source>
</evidence>
<dbReference type="PANTHER" id="PTHR10855">
    <property type="entry name" value="26S PROTEASOME NON-ATPASE REGULATORY SUBUNIT 12/COP9 SIGNALOSOME COMPLEX SUBUNIT 4"/>
    <property type="match status" value="1"/>
</dbReference>
<name>A0A2A9P3C8_OPHUN</name>
<reference evidence="9 10" key="1">
    <citation type="journal article" date="2015" name="BMC Genomics">
        <title>Gene expression during zombie ant biting behavior reflects the complexity underlying fungal parasitic behavioral manipulation.</title>
        <authorList>
            <person name="de Bekker C."/>
            <person name="Ohm R.A."/>
            <person name="Loreto R.G."/>
            <person name="Sebastian A."/>
            <person name="Albert I."/>
            <person name="Merrow M."/>
            <person name="Brachmann A."/>
            <person name="Hughes D.P."/>
        </authorList>
    </citation>
    <scope>NUCLEOTIDE SEQUENCE [LARGE SCALE GENOMIC DNA]</scope>
    <source>
        <strain evidence="9 10">SC16a</strain>
    </source>
</reference>
<dbReference type="STRING" id="268505.A0A2A9P3C8"/>
<dbReference type="InterPro" id="IPR054559">
    <property type="entry name" value="PSMD12-CSN4-like_N"/>
</dbReference>
<dbReference type="InterPro" id="IPR036390">
    <property type="entry name" value="WH_DNA-bd_sf"/>
</dbReference>
<accession>A0A2A9P3C8</accession>
<dbReference type="AlphaFoldDB" id="A0A2A9P3C8"/>
<protein>
    <recommendedName>
        <fullName evidence="4">COP9 signalosome complex subunit 4</fullName>
    </recommendedName>
</protein>
<evidence type="ECO:0000256" key="5">
    <source>
        <dbReference type="ARBA" id="ARBA00022490"/>
    </source>
</evidence>
<dbReference type="SUPFAM" id="SSF46785">
    <property type="entry name" value="Winged helix' DNA-binding domain"/>
    <property type="match status" value="1"/>
</dbReference>
<dbReference type="PROSITE" id="PS50250">
    <property type="entry name" value="PCI"/>
    <property type="match status" value="1"/>
</dbReference>
<evidence type="ECO:0000256" key="4">
    <source>
        <dbReference type="ARBA" id="ARBA00014881"/>
    </source>
</evidence>
<reference evidence="9 10" key="2">
    <citation type="journal article" date="2017" name="Sci. Rep.">
        <title>Ant-infecting Ophiocordyceps genomes reveal a high diversity of potential behavioral manipulation genes and a possible major role for enterotoxins.</title>
        <authorList>
            <person name="de Bekker C."/>
            <person name="Ohm R.A."/>
            <person name="Evans H.C."/>
            <person name="Brachmann A."/>
            <person name="Hughes D.P."/>
        </authorList>
    </citation>
    <scope>NUCLEOTIDE SEQUENCE [LARGE SCALE GENOMIC DNA]</scope>
    <source>
        <strain evidence="9 10">SC16a</strain>
    </source>
</reference>
<evidence type="ECO:0000256" key="3">
    <source>
        <dbReference type="ARBA" id="ARBA00010417"/>
    </source>
</evidence>
<dbReference type="Pfam" id="PF01399">
    <property type="entry name" value="PCI"/>
    <property type="match status" value="1"/>
</dbReference>
<evidence type="ECO:0000256" key="6">
    <source>
        <dbReference type="ARBA" id="ARBA00022790"/>
    </source>
</evidence>
<dbReference type="PANTHER" id="PTHR10855:SF2">
    <property type="entry name" value="COP9 SIGNALOSOME COMPLEX SUBUNIT 4"/>
    <property type="match status" value="1"/>
</dbReference>
<dbReference type="InterPro" id="IPR036388">
    <property type="entry name" value="WH-like_DNA-bd_sf"/>
</dbReference>
<evidence type="ECO:0000256" key="2">
    <source>
        <dbReference type="ARBA" id="ARBA00004496"/>
    </source>
</evidence>
<dbReference type="Gene3D" id="1.10.10.10">
    <property type="entry name" value="Winged helix-like DNA-binding domain superfamily/Winged helix DNA-binding domain"/>
    <property type="match status" value="1"/>
</dbReference>
<dbReference type="GO" id="GO:0008180">
    <property type="term" value="C:COP9 signalosome"/>
    <property type="evidence" value="ECO:0007669"/>
    <property type="project" value="UniProtKB-KW"/>
</dbReference>
<dbReference type="InterPro" id="IPR040134">
    <property type="entry name" value="PSMD12/CSN4"/>
</dbReference>
<keyword evidence="5" id="KW-0963">Cytoplasm</keyword>
<evidence type="ECO:0000259" key="8">
    <source>
        <dbReference type="PROSITE" id="PS50250"/>
    </source>
</evidence>
<keyword evidence="7" id="KW-0539">Nucleus</keyword>
<dbReference type="SMART" id="SM00088">
    <property type="entry name" value="PINT"/>
    <property type="match status" value="1"/>
</dbReference>
<dbReference type="InterPro" id="IPR000717">
    <property type="entry name" value="PCI_dom"/>
</dbReference>
<dbReference type="Proteomes" id="UP000037136">
    <property type="component" value="Unassembled WGS sequence"/>
</dbReference>
<dbReference type="GO" id="GO:0005829">
    <property type="term" value="C:cytosol"/>
    <property type="evidence" value="ECO:0007669"/>
    <property type="project" value="TreeGrafter"/>
</dbReference>
<comment type="subcellular location">
    <subcellularLocation>
        <location evidence="2">Cytoplasm</location>
    </subcellularLocation>
    <subcellularLocation>
        <location evidence="1">Nucleus</location>
    </subcellularLocation>
</comment>
<sequence length="431" mass="47031">MTAPSVKVAEALARAESASNDEKPALYESLLGDIRNLSTADKAASDLNALIDSFFGQALGVVSTRTMLGAFISALESVAKDELTIQVGERTLGLLANQPPSFLDATAALCQLVASAHESRVDFASAARTLAAVPLDGSQRQVTDEDKARIWVRIVRNFLEVDDATAAETYVNKLKNIMHTVSDADLTLHFRLSQARIQDAQRDFLSASQRYHDISFSPAIAEDERLHTLAMAVKCAILAPAGPSRSRALGRLYKDDRAVQLAEFAILEKMFLDRLLAPGEVDKFAVRLQPHQLATTSDGSTVLAKAVVEHNLRGASRLYANIRFDALGELLGLDPQRAEETTARMIEQGRLVGRIDQLEATVSFDVGEAAPDKTAADVVTGRELRRWDANVEGLGSFRILWRRTSSYEGLRQIITPPLFFSRSGANQEVVV</sequence>
<evidence type="ECO:0000313" key="9">
    <source>
        <dbReference type="EMBL" id="PFH55848.1"/>
    </source>
</evidence>
<evidence type="ECO:0000256" key="7">
    <source>
        <dbReference type="ARBA" id="ARBA00023242"/>
    </source>
</evidence>